<dbReference type="InterPro" id="IPR047416">
    <property type="entry name" value="XPF_nuclease_Mus81"/>
</dbReference>
<feature type="region of interest" description="Disordered" evidence="3">
    <location>
        <begin position="232"/>
        <end position="260"/>
    </location>
</feature>
<organism evidence="5 6">
    <name type="scientific">Porites evermanni</name>
    <dbReference type="NCBI Taxonomy" id="104178"/>
    <lineage>
        <taxon>Eukaryota</taxon>
        <taxon>Metazoa</taxon>
        <taxon>Cnidaria</taxon>
        <taxon>Anthozoa</taxon>
        <taxon>Hexacorallia</taxon>
        <taxon>Scleractinia</taxon>
        <taxon>Fungiina</taxon>
        <taxon>Poritidae</taxon>
        <taxon>Porites</taxon>
    </lineage>
</organism>
<comment type="subcellular location">
    <subcellularLocation>
        <location evidence="2">Nucleus</location>
    </subcellularLocation>
</comment>
<comment type="function">
    <text evidence="2">Interacts with EME1 to form a DNA structure-specific endonuclease with substrate preference for branched DNA structures with a 5'-end at the branch nick. Typical substrates include 3'-flap structures, D-loops, replication forks and nicked Holliday junctions. May be required in mitosis for the processing of stalled or collapsed replication fork intermediates. May be required in meiosis for the repair of meiosis-specific double strand breaks subsequent to single-end invasion (SEI).</text>
</comment>
<dbReference type="Gene3D" id="3.40.50.10130">
    <property type="match status" value="1"/>
</dbReference>
<evidence type="ECO:0000313" key="5">
    <source>
        <dbReference type="EMBL" id="CAH3016530.1"/>
    </source>
</evidence>
<feature type="region of interest" description="Disordered" evidence="3">
    <location>
        <begin position="1188"/>
        <end position="1214"/>
    </location>
</feature>
<evidence type="ECO:0000256" key="3">
    <source>
        <dbReference type="SAM" id="MobiDB-lite"/>
    </source>
</evidence>
<feature type="compositionally biased region" description="Basic and acidic residues" evidence="3">
    <location>
        <begin position="1004"/>
        <end position="1014"/>
    </location>
</feature>
<comment type="similarity">
    <text evidence="2">Belongs to the XPF family.</text>
</comment>
<dbReference type="PANTHER" id="PTHR13451">
    <property type="entry name" value="CLASS II CROSSOVER JUNCTION ENDONUCLEASE MUS81"/>
    <property type="match status" value="1"/>
</dbReference>
<keyword evidence="2" id="KW-0460">Magnesium</keyword>
<dbReference type="Pfam" id="PF02732">
    <property type="entry name" value="ERCC4"/>
    <property type="match status" value="1"/>
</dbReference>
<dbReference type="Proteomes" id="UP001159427">
    <property type="component" value="Unassembled WGS sequence"/>
</dbReference>
<feature type="region of interest" description="Disordered" evidence="3">
    <location>
        <begin position="1004"/>
        <end position="1024"/>
    </location>
</feature>
<keyword evidence="2" id="KW-0234">DNA repair</keyword>
<keyword evidence="2" id="KW-0233">DNA recombination</keyword>
<dbReference type="PROSITE" id="PS50330">
    <property type="entry name" value="UIM"/>
    <property type="match status" value="2"/>
</dbReference>
<evidence type="ECO:0000259" key="4">
    <source>
        <dbReference type="SMART" id="SM00891"/>
    </source>
</evidence>
<comment type="cofactor">
    <cofactor evidence="2">
        <name>Mg(2+)</name>
        <dbReference type="ChEBI" id="CHEBI:18420"/>
    </cofactor>
</comment>
<dbReference type="CDD" id="cd19757">
    <property type="entry name" value="Bbox1"/>
    <property type="match status" value="1"/>
</dbReference>
<dbReference type="SMART" id="SM00891">
    <property type="entry name" value="ERCC4"/>
    <property type="match status" value="1"/>
</dbReference>
<dbReference type="SUPFAM" id="SSF52980">
    <property type="entry name" value="Restriction endonuclease-like"/>
    <property type="match status" value="1"/>
</dbReference>
<evidence type="ECO:0000256" key="2">
    <source>
        <dbReference type="RuleBase" id="RU369042"/>
    </source>
</evidence>
<reference evidence="5 6" key="1">
    <citation type="submission" date="2022-05" db="EMBL/GenBank/DDBJ databases">
        <authorList>
            <consortium name="Genoscope - CEA"/>
            <person name="William W."/>
        </authorList>
    </citation>
    <scope>NUCLEOTIDE SEQUENCE [LARGE SCALE GENOMIC DNA]</scope>
</reference>
<dbReference type="CDD" id="cd20074">
    <property type="entry name" value="XPF_nuclease_Mus81"/>
    <property type="match status" value="1"/>
</dbReference>
<feature type="compositionally biased region" description="Basic and acidic residues" evidence="3">
    <location>
        <begin position="1188"/>
        <end position="1205"/>
    </location>
</feature>
<dbReference type="Pfam" id="PF15288">
    <property type="entry name" value="zf-CCHC_6"/>
    <property type="match status" value="1"/>
</dbReference>
<feature type="region of interest" description="Disordered" evidence="3">
    <location>
        <begin position="1483"/>
        <end position="1504"/>
    </location>
</feature>
<keyword evidence="2" id="KW-0479">Metal-binding</keyword>
<keyword evidence="1 2" id="KW-0378">Hydrolase</keyword>
<feature type="compositionally biased region" description="Basic and acidic residues" evidence="3">
    <location>
        <begin position="1152"/>
        <end position="1163"/>
    </location>
</feature>
<keyword evidence="2" id="KW-0255">Endonuclease</keyword>
<feature type="region of interest" description="Disordered" evidence="3">
    <location>
        <begin position="1428"/>
        <end position="1453"/>
    </location>
</feature>
<feature type="compositionally biased region" description="Low complexity" evidence="3">
    <location>
        <begin position="1364"/>
        <end position="1385"/>
    </location>
</feature>
<keyword evidence="2" id="KW-0227">DNA damage</keyword>
<comment type="subunit">
    <text evidence="2">Interacts with EME1.</text>
</comment>
<dbReference type="CDD" id="cd21036">
    <property type="entry name" value="WH_MUS81"/>
    <property type="match status" value="1"/>
</dbReference>
<feature type="region of interest" description="Disordered" evidence="3">
    <location>
        <begin position="1140"/>
        <end position="1163"/>
    </location>
</feature>
<keyword evidence="2" id="KW-0539">Nucleus</keyword>
<comment type="caution">
    <text evidence="5">The sequence shown here is derived from an EMBL/GenBank/DDBJ whole genome shotgun (WGS) entry which is preliminary data.</text>
</comment>
<dbReference type="InterPro" id="IPR041670">
    <property type="entry name" value="Znf-CCHC_6"/>
</dbReference>
<feature type="region of interest" description="Disordered" evidence="3">
    <location>
        <begin position="1344"/>
        <end position="1385"/>
    </location>
</feature>
<dbReference type="InterPro" id="IPR011335">
    <property type="entry name" value="Restrct_endonuc-II-like"/>
</dbReference>
<feature type="compositionally biased region" description="Basic and acidic residues" evidence="3">
    <location>
        <begin position="1429"/>
        <end position="1438"/>
    </location>
</feature>
<dbReference type="InterPro" id="IPR033309">
    <property type="entry name" value="Mus81"/>
</dbReference>
<dbReference type="InterPro" id="IPR036388">
    <property type="entry name" value="WH-like_DNA-bd_sf"/>
</dbReference>
<dbReference type="InterPro" id="IPR006166">
    <property type="entry name" value="ERCC4_domain"/>
</dbReference>
<dbReference type="PANTHER" id="PTHR13451:SF0">
    <property type="entry name" value="CROSSOVER JUNCTION ENDONUCLEASE MUS81"/>
    <property type="match status" value="1"/>
</dbReference>
<keyword evidence="2" id="KW-0540">Nuclease</keyword>
<feature type="domain" description="ERCC4" evidence="4">
    <location>
        <begin position="441"/>
        <end position="543"/>
    </location>
</feature>
<dbReference type="EC" id="3.1.22.-" evidence="2"/>
<dbReference type="InterPro" id="IPR003903">
    <property type="entry name" value="UIM_dom"/>
</dbReference>
<accession>A0ABN8LLW9</accession>
<gene>
    <name evidence="5" type="ORF">PEVE_00030421</name>
</gene>
<dbReference type="InterPro" id="IPR047417">
    <property type="entry name" value="WHD_MUS81"/>
</dbReference>
<dbReference type="EMBL" id="CALNXI010000043">
    <property type="protein sequence ID" value="CAH3016530.1"/>
    <property type="molecule type" value="Genomic_DNA"/>
</dbReference>
<protein>
    <recommendedName>
        <fullName evidence="2">Crossover junction endonuclease MUS81</fullName>
        <ecNumber evidence="2">3.1.22.-</ecNumber>
    </recommendedName>
</protein>
<proteinExistence type="inferred from homology"/>
<dbReference type="Gene3D" id="1.10.10.10">
    <property type="entry name" value="Winged helix-like DNA-binding domain superfamily/Winged helix DNA-binding domain"/>
    <property type="match status" value="1"/>
</dbReference>
<name>A0ABN8LLW9_9CNID</name>
<evidence type="ECO:0000313" key="6">
    <source>
        <dbReference type="Proteomes" id="UP001159427"/>
    </source>
</evidence>
<sequence length="1504" mass="167784">MRLFIRNKVKYDPLHAGKPLVFVEIPDPRGFSVGQVKEEFKKKVRAAKVDSLYHRQADGSYEVLADDRTVGFYNIQDNAILETTSNPLWAATIYYRLREVERDAAANQLDDARTNRGLEQSVIQKYMALGILFNGGNNPERQHPPFFEELDQLYEHLQTAGKKPVHMSQRTLDTLQTLKDEYEQNDIHEKDAIGHFVNRQAAKLGLVHATSSNVNGDSGAAAEVQRVQVSGRGKGNRVTVDKGKRPAATGKGGRKAPQKQRTCEDCEENVATHFCADCQPPLVLCDDCAAVLHRGARRRNHQLKDVTEAPTPSKGYTPKAYRAPFAMLVAFHRAANEVPSKMSLTADELKSKAQPLTNTDLEIKQGRWFGGFDSLENALMKNELVQKEARNPKYSLMEKGQALAARCSEFDYAVQNLTQAASVPTIPVTGARPVLRNRQVCLLVDSEEPLRERFVRVAQQRGLSARTRKLLVGDFLWVLLPPGVNPDTVRDMPEQELVLPMVVERKTWDDLWSSLKTTRFEKQVQRMKKCGLENLYYLVEGSPKELKGNPGPEVEVYLQDKIDSLLLDDQFLVNRTGSWLKSVEWLCHLTNMSIEFLQSGEEPKLMTYHEFSHSTKLQRNLSGTLHAAPATVWSATEFADVIRSHKCGGRVLHDLPVREGEERSLVVIQGLTLYNKQRHKVLDKALAGLLENTHQTADAAVQKHLEGVTDQLIPEDVTQWYILWLQVFKGAMVRRTETEEESAEILCKFYQNISAAADVLPYFDDHVRPVMGEPEQNLERLPDEDLLFANDSQEEGAMIRQALRASQYEEKMPSEDVSHLPPVIPPISSTTTGPVPSISDDGAQRFSLSEEEQLELALKLSAAENAMAGHCKSPVTTAVKPFESHEHKRRSHNPIFVNSKTEVSDSGRSADCVDKKGNGSTDCELEEVLKLSLEEFKSERQGQVIKDNVSGDMDNDLEKALELSRIEYEQSKRMEGGKMEKQDEKFGTSFVRDAQPQIALQLSEMERGSKDKEQGTPGSQDSDLERALVLSRIEFTQGGYNSLNKVAKCSDSDVVIVEKSQKVLPSRGDEMIDSYIPSSVPSDDDWEEGSSYHNHGVFGALSPNSKGNSKDCAILLDSQEPLDDTEDDFEFALKVQEDLNKEVKASPRHHHESSDKKVTTGSKLKEQIIDCTEDDFAFALKVQEDLNKEVKARPRYPHDSPDKKATSSSKLQEQIVGYRKSQKEKFSTCSGQREKSSSGVDFRKNVAAIACGKPVKIGVASPISRPCHESAKVLGGRPASLISGLSDRSNNGSLGSPRKRFCSKDDVCTVRDDITVCKAVGMPSSSSLEKSSVRTPLCQAAISSSRRPFSPSSSTFERVHRRISSSLSGPCSPSPSTGSSSVMPFSSGLNPATQCKSSGDKPVGPKCGACGEIGHNKNSKICPQYFSEEAVHRREEQSRKRKAKREEEEREVNDQLGALAAQRVLIEDRTRVLAEEQEQLRQQLQNMANTQKKVEDAIKKRRKR</sequence>
<keyword evidence="6" id="KW-1185">Reference proteome</keyword>
<dbReference type="SMART" id="SM00726">
    <property type="entry name" value="UIM"/>
    <property type="match status" value="5"/>
</dbReference>
<feature type="compositionally biased region" description="Low complexity" evidence="3">
    <location>
        <begin position="1344"/>
        <end position="1354"/>
    </location>
</feature>
<evidence type="ECO:0000256" key="1">
    <source>
        <dbReference type="ARBA" id="ARBA00022801"/>
    </source>
</evidence>